<dbReference type="STRING" id="400092.PKOR_03840"/>
<dbReference type="SUPFAM" id="SSF75420">
    <property type="entry name" value="YhbC-like, N-terminal domain"/>
    <property type="match status" value="1"/>
</dbReference>
<dbReference type="InterPro" id="IPR028989">
    <property type="entry name" value="RimP_N"/>
</dbReference>
<dbReference type="OrthoDB" id="9789702at2"/>
<dbReference type="HAMAP" id="MF_01077">
    <property type="entry name" value="RimP"/>
    <property type="match status" value="1"/>
</dbReference>
<sequence>MAEASLPDSDLFIVDIAVSDSPARPKITVLADGEQGITIDQCATISRRINKRIEEVFGPDMSYVLEVSSPGVDFPLTQPQQFKRHTGRNLKVKLQDGTEKTGKLEEVTESGLNLMEEVKLKGKKATYVPVQIPFGDIVKANVVISFK</sequence>
<dbReference type="AlphaFoldDB" id="A0A0E3ZJV4"/>
<dbReference type="PATRIC" id="fig|400092.3.peg.864"/>
<dbReference type="Gene3D" id="3.30.300.70">
    <property type="entry name" value="RimP-like superfamily, N-terminal"/>
    <property type="match status" value="1"/>
</dbReference>
<dbReference type="PANTHER" id="PTHR33867:SF1">
    <property type="entry name" value="RIBOSOME MATURATION FACTOR RIMP"/>
    <property type="match status" value="1"/>
</dbReference>
<feature type="domain" description="Ribosome maturation factor RimP C-terminal" evidence="5">
    <location>
        <begin position="76"/>
        <end position="146"/>
    </location>
</feature>
<dbReference type="Proteomes" id="UP000033109">
    <property type="component" value="Chromosome"/>
</dbReference>
<dbReference type="EMBL" id="CP009621">
    <property type="protein sequence ID" value="AKD05498.1"/>
    <property type="molecule type" value="Genomic_DNA"/>
</dbReference>
<dbReference type="KEGG" id="pko:PKOR_03840"/>
<proteinExistence type="inferred from homology"/>
<dbReference type="Pfam" id="PF02576">
    <property type="entry name" value="RimP_N"/>
    <property type="match status" value="1"/>
</dbReference>
<keyword evidence="2 3" id="KW-0690">Ribosome biogenesis</keyword>
<accession>A0A0E3ZJV4</accession>
<dbReference type="GO" id="GO:0005829">
    <property type="term" value="C:cytosol"/>
    <property type="evidence" value="ECO:0007669"/>
    <property type="project" value="TreeGrafter"/>
</dbReference>
<evidence type="ECO:0000259" key="5">
    <source>
        <dbReference type="Pfam" id="PF17384"/>
    </source>
</evidence>
<evidence type="ECO:0000259" key="4">
    <source>
        <dbReference type="Pfam" id="PF02576"/>
    </source>
</evidence>
<dbReference type="InterPro" id="IPR028998">
    <property type="entry name" value="RimP_C"/>
</dbReference>
<evidence type="ECO:0000256" key="1">
    <source>
        <dbReference type="ARBA" id="ARBA00022490"/>
    </source>
</evidence>
<gene>
    <name evidence="3" type="primary">rimP</name>
    <name evidence="6" type="ORF">PKOR_03840</name>
</gene>
<comment type="function">
    <text evidence="3">Required for maturation of 30S ribosomal subunits.</text>
</comment>
<dbReference type="HOGENOM" id="CLU_070525_3_1_10"/>
<keyword evidence="1 3" id="KW-0963">Cytoplasm</keyword>
<dbReference type="CDD" id="cd01734">
    <property type="entry name" value="YlxS_C"/>
    <property type="match status" value="1"/>
</dbReference>
<dbReference type="InterPro" id="IPR035956">
    <property type="entry name" value="RimP_N_sf"/>
</dbReference>
<dbReference type="GO" id="GO:0006412">
    <property type="term" value="P:translation"/>
    <property type="evidence" value="ECO:0007669"/>
    <property type="project" value="TreeGrafter"/>
</dbReference>
<dbReference type="Pfam" id="PF17384">
    <property type="entry name" value="DUF150_C"/>
    <property type="match status" value="1"/>
</dbReference>
<evidence type="ECO:0000256" key="3">
    <source>
        <dbReference type="HAMAP-Rule" id="MF_01077"/>
    </source>
</evidence>
<evidence type="ECO:0000313" key="7">
    <source>
        <dbReference type="Proteomes" id="UP000033109"/>
    </source>
</evidence>
<feature type="domain" description="Ribosome maturation factor RimP N-terminal" evidence="4">
    <location>
        <begin position="4"/>
        <end position="73"/>
    </location>
</feature>
<protein>
    <recommendedName>
        <fullName evidence="3">Ribosome maturation factor RimP</fullName>
    </recommendedName>
</protein>
<reference evidence="6 7" key="1">
    <citation type="journal article" date="2015" name="Sci. Rep.">
        <title>Unraveling adaptation of Pontibacter korlensis to radiation and infertility in desert through complete genome and comparative transcriptomic analysis.</title>
        <authorList>
            <person name="Dai J."/>
            <person name="Dai W."/>
            <person name="Qiu C."/>
            <person name="Yang Z."/>
            <person name="Zhang Y."/>
            <person name="Zhou M."/>
            <person name="Zhang L."/>
            <person name="Fang C."/>
            <person name="Gao Q."/>
            <person name="Yang Q."/>
            <person name="Li X."/>
            <person name="Wang Z."/>
            <person name="Wang Z."/>
            <person name="Jia Z."/>
            <person name="Chen X."/>
        </authorList>
    </citation>
    <scope>NUCLEOTIDE SEQUENCE [LARGE SCALE GENOMIC DNA]</scope>
    <source>
        <strain evidence="6 7">X14-1T</strain>
    </source>
</reference>
<dbReference type="InterPro" id="IPR036847">
    <property type="entry name" value="RimP_C_sf"/>
</dbReference>
<evidence type="ECO:0000313" key="6">
    <source>
        <dbReference type="EMBL" id="AKD05498.1"/>
    </source>
</evidence>
<organism evidence="6 7">
    <name type="scientific">Pontibacter korlensis</name>
    <dbReference type="NCBI Taxonomy" id="400092"/>
    <lineage>
        <taxon>Bacteria</taxon>
        <taxon>Pseudomonadati</taxon>
        <taxon>Bacteroidota</taxon>
        <taxon>Cytophagia</taxon>
        <taxon>Cytophagales</taxon>
        <taxon>Hymenobacteraceae</taxon>
        <taxon>Pontibacter</taxon>
    </lineage>
</organism>
<comment type="similarity">
    <text evidence="3">Belongs to the RimP family.</text>
</comment>
<keyword evidence="7" id="KW-1185">Reference proteome</keyword>
<evidence type="ECO:0000256" key="2">
    <source>
        <dbReference type="ARBA" id="ARBA00022517"/>
    </source>
</evidence>
<dbReference type="GO" id="GO:0000028">
    <property type="term" value="P:ribosomal small subunit assembly"/>
    <property type="evidence" value="ECO:0007669"/>
    <property type="project" value="TreeGrafter"/>
</dbReference>
<dbReference type="PANTHER" id="PTHR33867">
    <property type="entry name" value="RIBOSOME MATURATION FACTOR RIMP"/>
    <property type="match status" value="1"/>
</dbReference>
<dbReference type="SUPFAM" id="SSF74942">
    <property type="entry name" value="YhbC-like, C-terminal domain"/>
    <property type="match status" value="1"/>
</dbReference>
<name>A0A0E3ZJV4_9BACT</name>
<comment type="subcellular location">
    <subcellularLocation>
        <location evidence="3">Cytoplasm</location>
    </subcellularLocation>
</comment>
<dbReference type="InterPro" id="IPR003728">
    <property type="entry name" value="Ribosome_maturation_RimP"/>
</dbReference>